<dbReference type="EMBL" id="WNAL01000061">
    <property type="protein sequence ID" value="MTR83207.1"/>
    <property type="molecule type" value="Genomic_DNA"/>
</dbReference>
<protein>
    <submittedName>
        <fullName evidence="2">DUF2752 domain-containing protein</fullName>
    </submittedName>
</protein>
<name>A0A844KRW2_9FIRM</name>
<keyword evidence="1" id="KW-1133">Transmembrane helix</keyword>
<gene>
    <name evidence="2" type="ORF">GMD30_16405</name>
</gene>
<comment type="caution">
    <text evidence="2">The sequence shown here is derived from an EMBL/GenBank/DDBJ whole genome shotgun (WGS) entry which is preliminary data.</text>
</comment>
<evidence type="ECO:0000313" key="2">
    <source>
        <dbReference type="EMBL" id="MTR83207.1"/>
    </source>
</evidence>
<dbReference type="Pfam" id="PF10825">
    <property type="entry name" value="DUF2752"/>
    <property type="match status" value="1"/>
</dbReference>
<feature type="transmembrane region" description="Helical" evidence="1">
    <location>
        <begin position="119"/>
        <end position="147"/>
    </location>
</feature>
<organism evidence="2 3">
    <name type="scientific">Roseburia faecis</name>
    <dbReference type="NCBI Taxonomy" id="301302"/>
    <lineage>
        <taxon>Bacteria</taxon>
        <taxon>Bacillati</taxon>
        <taxon>Bacillota</taxon>
        <taxon>Clostridia</taxon>
        <taxon>Lachnospirales</taxon>
        <taxon>Lachnospiraceae</taxon>
        <taxon>Roseburia</taxon>
    </lineage>
</organism>
<reference evidence="2 3" key="1">
    <citation type="journal article" date="2019" name="Nat. Med.">
        <title>A library of human gut bacterial isolates paired with longitudinal multiomics data enables mechanistic microbiome research.</title>
        <authorList>
            <person name="Poyet M."/>
            <person name="Groussin M."/>
            <person name="Gibbons S.M."/>
            <person name="Avila-Pacheco J."/>
            <person name="Jiang X."/>
            <person name="Kearney S.M."/>
            <person name="Perrotta A.R."/>
            <person name="Berdy B."/>
            <person name="Zhao S."/>
            <person name="Lieberman T.D."/>
            <person name="Swanson P.K."/>
            <person name="Smith M."/>
            <person name="Roesemann S."/>
            <person name="Alexander J.E."/>
            <person name="Rich S.A."/>
            <person name="Livny J."/>
            <person name="Vlamakis H."/>
            <person name="Clish C."/>
            <person name="Bullock K."/>
            <person name="Deik A."/>
            <person name="Scott J."/>
            <person name="Pierce K.A."/>
            <person name="Xavier R.J."/>
            <person name="Alm E.J."/>
        </authorList>
    </citation>
    <scope>NUCLEOTIDE SEQUENCE [LARGE SCALE GENOMIC DNA]</scope>
    <source>
        <strain evidence="2 3">BIOML-A1</strain>
    </source>
</reference>
<dbReference type="RefSeq" id="WP_155177732.1">
    <property type="nucleotide sequence ID" value="NZ_JADMQJ010000006.1"/>
</dbReference>
<evidence type="ECO:0000313" key="3">
    <source>
        <dbReference type="Proteomes" id="UP000446657"/>
    </source>
</evidence>
<feature type="transmembrane region" description="Helical" evidence="1">
    <location>
        <begin position="12"/>
        <end position="35"/>
    </location>
</feature>
<dbReference type="InterPro" id="IPR021215">
    <property type="entry name" value="DUF2752"/>
</dbReference>
<dbReference type="Proteomes" id="UP000446657">
    <property type="component" value="Unassembled WGS sequence"/>
</dbReference>
<feature type="transmembrane region" description="Helical" evidence="1">
    <location>
        <begin position="80"/>
        <end position="98"/>
    </location>
</feature>
<accession>A0A844KRW2</accession>
<keyword evidence="1" id="KW-0812">Transmembrane</keyword>
<keyword evidence="1" id="KW-0472">Membrane</keyword>
<proteinExistence type="predicted"/>
<sequence>MKISNILRTDKTLDFSFYIIGWVCLILAFVLGLAWKSGYFLWIFPPDGCVLHNLTGYYCPGCGGTRAIHALLHGHIVRSFFYHPIVVYTAVFFGWFMLSQTIEKASRGRFAIGMHYRDIYLWIALAIVLLNWLVKNLVLAVFGIALLG</sequence>
<evidence type="ECO:0000256" key="1">
    <source>
        <dbReference type="SAM" id="Phobius"/>
    </source>
</evidence>
<dbReference type="AlphaFoldDB" id="A0A844KRW2"/>